<keyword evidence="1" id="KW-0812">Transmembrane</keyword>
<keyword evidence="1" id="KW-1133">Transmembrane helix</keyword>
<dbReference type="Proteomes" id="UP000193450">
    <property type="component" value="Chromosome"/>
</dbReference>
<dbReference type="KEGG" id="osg:BST96_04960"/>
<keyword evidence="3" id="KW-1185">Reference proteome</keyword>
<feature type="transmembrane region" description="Helical" evidence="1">
    <location>
        <begin position="47"/>
        <end position="65"/>
    </location>
</feature>
<accession>A0A1X9NC95</accession>
<evidence type="ECO:0000313" key="2">
    <source>
        <dbReference type="EMBL" id="ARN73525.1"/>
    </source>
</evidence>
<feature type="transmembrane region" description="Helical" evidence="1">
    <location>
        <begin position="77"/>
        <end position="99"/>
    </location>
</feature>
<evidence type="ECO:0000256" key="1">
    <source>
        <dbReference type="SAM" id="Phobius"/>
    </source>
</evidence>
<proteinExistence type="predicted"/>
<feature type="transmembrane region" description="Helical" evidence="1">
    <location>
        <begin position="7"/>
        <end position="27"/>
    </location>
</feature>
<protein>
    <submittedName>
        <fullName evidence="2">Uncharacterized protein</fullName>
    </submittedName>
</protein>
<dbReference type="EMBL" id="CP019343">
    <property type="protein sequence ID" value="ARN73525.1"/>
    <property type="molecule type" value="Genomic_DNA"/>
</dbReference>
<name>A0A1X9NC95_9GAMM</name>
<organism evidence="2 3">
    <name type="scientific">Oceanicoccus sagamiensis</name>
    <dbReference type="NCBI Taxonomy" id="716816"/>
    <lineage>
        <taxon>Bacteria</taxon>
        <taxon>Pseudomonadati</taxon>
        <taxon>Pseudomonadota</taxon>
        <taxon>Gammaproteobacteria</taxon>
        <taxon>Cellvibrionales</taxon>
        <taxon>Spongiibacteraceae</taxon>
        <taxon>Oceanicoccus</taxon>
    </lineage>
</organism>
<reference evidence="2 3" key="1">
    <citation type="submission" date="2016-11" db="EMBL/GenBank/DDBJ databases">
        <title>Trade-off between light-utilization and light-protection in marine flavobacteria.</title>
        <authorList>
            <person name="Kumagai Y."/>
        </authorList>
    </citation>
    <scope>NUCLEOTIDE SEQUENCE [LARGE SCALE GENOMIC DNA]</scope>
    <source>
        <strain evidence="2 3">NBRC 107125</strain>
    </source>
</reference>
<evidence type="ECO:0000313" key="3">
    <source>
        <dbReference type="Proteomes" id="UP000193450"/>
    </source>
</evidence>
<keyword evidence="1" id="KW-0472">Membrane</keyword>
<sequence length="101" mass="11646">MFRSGDIWGFPNIAIGLAIFTPSFLFFRYVFGPYLKDAKWVHDYSESFTLVFLVLGVIVLIPAYYENKLIWSRWVRMNGPFDLMNISLGLLLGLLSIMFPG</sequence>
<dbReference type="AlphaFoldDB" id="A0A1X9NC95"/>
<dbReference type="STRING" id="716816.BST96_04960"/>
<gene>
    <name evidence="2" type="ORF">BST96_04960</name>
</gene>
<dbReference type="RefSeq" id="WP_085757636.1">
    <property type="nucleotide sequence ID" value="NZ_CP019343.1"/>
</dbReference>